<evidence type="ECO:0000256" key="3">
    <source>
        <dbReference type="ARBA" id="ARBA00023128"/>
    </source>
</evidence>
<feature type="region of interest" description="Disordered" evidence="4">
    <location>
        <begin position="86"/>
        <end position="110"/>
    </location>
</feature>
<sequence>MSNREQILSTTKFFQPLFNIPSIFPTGDFIYGIYKRSTYTATKLNMSLALRWIAPGRGLQTAAIRGLPLAYHQRFSSFGYRRYSTETDEQSTEDEDKLSKATSPKKMKQQRPTIAKVGIPFEPFIPPRWSRLPNPITSPILYAKCFFKKIYMSCYNWVQVYQFKRNMGKGYKPNFLKWKNEAIEDYVKVNKAFSERKLEKARDLMAEYVYFALGRRQKQLPKNTSLGWELVRFNSQPKLVTFHTFPHDDGSILLSQIVYKFDTKQKMIIKKRNSPEFTEKVRDLVEYLAFNVDPYTDRVVIAGSVFESIPQRGLSQTAMPSQEETINCMVRNGDIYRPEPSYEEKLAEVKASKST</sequence>
<gene>
    <name evidence="5" type="ORF">BRENAR_LOCUS1695</name>
</gene>
<comment type="subcellular location">
    <subcellularLocation>
        <location evidence="1">Mitochondrion</location>
    </subcellularLocation>
</comment>
<dbReference type="InterPro" id="IPR051975">
    <property type="entry name" value="mtLSU_mL45"/>
</dbReference>
<dbReference type="GO" id="GO:0005743">
    <property type="term" value="C:mitochondrial inner membrane"/>
    <property type="evidence" value="ECO:0007669"/>
    <property type="project" value="InterPro"/>
</dbReference>
<dbReference type="Gene3D" id="3.10.450.240">
    <property type="match status" value="1"/>
</dbReference>
<reference evidence="5 6" key="1">
    <citation type="submission" date="2018-12" db="EMBL/GenBank/DDBJ databases">
        <authorList>
            <person name="Tiukova I."/>
            <person name="Dainat J."/>
        </authorList>
    </citation>
    <scope>NUCLEOTIDE SEQUENCE [LARGE SCALE GENOMIC DNA]</scope>
</reference>
<evidence type="ECO:0000313" key="5">
    <source>
        <dbReference type="EMBL" id="VEU20960.1"/>
    </source>
</evidence>
<evidence type="ECO:0000256" key="2">
    <source>
        <dbReference type="ARBA" id="ARBA00022946"/>
    </source>
</evidence>
<dbReference type="AlphaFoldDB" id="A0A448YJ73"/>
<dbReference type="PANTHER" id="PTHR28554:SF1">
    <property type="entry name" value="LARGE RIBOSOMAL SUBUNIT PROTEIN ML45"/>
    <property type="match status" value="1"/>
</dbReference>
<dbReference type="InParanoid" id="A0A448YJ73"/>
<keyword evidence="3" id="KW-0496">Mitochondrion</keyword>
<dbReference type="InterPro" id="IPR024621">
    <property type="entry name" value="Mba1"/>
</dbReference>
<keyword evidence="2" id="KW-0809">Transit peptide</keyword>
<evidence type="ECO:0000256" key="1">
    <source>
        <dbReference type="ARBA" id="ARBA00004173"/>
    </source>
</evidence>
<feature type="compositionally biased region" description="Acidic residues" evidence="4">
    <location>
        <begin position="86"/>
        <end position="96"/>
    </location>
</feature>
<dbReference type="FunCoup" id="A0A448YJ73">
    <property type="interactions" value="64"/>
</dbReference>
<proteinExistence type="predicted"/>
<dbReference type="PANTHER" id="PTHR28554">
    <property type="entry name" value="39S RIBOSOMAL PROTEIN L45, MITOCHONDRIAL"/>
    <property type="match status" value="1"/>
</dbReference>
<dbReference type="Proteomes" id="UP000290900">
    <property type="component" value="Unassembled WGS sequence"/>
</dbReference>
<dbReference type="GO" id="GO:0032979">
    <property type="term" value="P:protein insertion into mitochondrial inner membrane from matrix"/>
    <property type="evidence" value="ECO:0007669"/>
    <property type="project" value="InterPro"/>
</dbReference>
<evidence type="ECO:0000256" key="4">
    <source>
        <dbReference type="SAM" id="MobiDB-lite"/>
    </source>
</evidence>
<protein>
    <submittedName>
        <fullName evidence="5">DEKNAAC101873</fullName>
    </submittedName>
</protein>
<evidence type="ECO:0000313" key="6">
    <source>
        <dbReference type="Proteomes" id="UP000290900"/>
    </source>
</evidence>
<accession>A0A448YJ73</accession>
<dbReference type="OrthoDB" id="19619at2759"/>
<organism evidence="5 6">
    <name type="scientific">Brettanomyces naardenensis</name>
    <name type="common">Yeast</name>
    <dbReference type="NCBI Taxonomy" id="13370"/>
    <lineage>
        <taxon>Eukaryota</taxon>
        <taxon>Fungi</taxon>
        <taxon>Dikarya</taxon>
        <taxon>Ascomycota</taxon>
        <taxon>Saccharomycotina</taxon>
        <taxon>Pichiomycetes</taxon>
        <taxon>Pichiales</taxon>
        <taxon>Pichiaceae</taxon>
        <taxon>Brettanomyces</taxon>
    </lineage>
</organism>
<dbReference type="Pfam" id="PF07961">
    <property type="entry name" value="MBA1"/>
    <property type="match status" value="1"/>
</dbReference>
<dbReference type="EMBL" id="CAACVR010000008">
    <property type="protein sequence ID" value="VEU20960.1"/>
    <property type="molecule type" value="Genomic_DNA"/>
</dbReference>
<dbReference type="STRING" id="13370.A0A448YJ73"/>
<keyword evidence="6" id="KW-1185">Reference proteome</keyword>
<name>A0A448YJ73_BRENA</name>